<dbReference type="Pfam" id="PF21516">
    <property type="entry name" value="YqeH-like_C"/>
    <property type="match status" value="1"/>
</dbReference>
<dbReference type="EMBL" id="JBDJPC010000007">
    <property type="protein sequence ID" value="KAL1494912.1"/>
    <property type="molecule type" value="Genomic_DNA"/>
</dbReference>
<sequence length="723" mass="82280">MFLIRRTSKRLSSCRIPSRFATQKHFKLESKSITSESLEAPSEELIKKYENKLLYNSITEPLKIKFGTKKFIINQKAFKKAEKLKYTFQTIQPLPLTLKYTLDDDYRETALEENSKQAIVEEDDYIKTNFPYIANVKQLDEVEYENSQQQNQLEEIKKEIKLKKDILDNSPEDWMTHYENYEYDLTEKHEGNYIQENEGFNINFGTPDPNYPVSNEPCYGCGAHLHCQDIAVPGYIPSEIFKNAHKSGGANLQSILCQRCHFLKEYNIALQVRVTADDYPKVLQRISFQSSLAVLLVDLTDFPCSIWPGIADIIGCKTPIVVVGNKIDLLPKDDPKFLKRIREVLLNNLKLCGFASSNIKHIELISAKTGYGVENLITSLQKIWRTKGDVYIIGCTNVGKSSLFNLLIKSDYCKVQAANLIQRTTTSPWPGTTLNLLKFPITRFSGYRLFAREKRLNELKKLEAEEQKAKSEAVQKYNSPTDATLTGRIERSFSHVDLPEETADHFSIKGSPNSKGMTRLGIDENSKEFASGKWCYDTPGVVHPDQILHLLTTEELVKTLPKEIIRPESFCVKPGTTIFIAGLARLDYVNGPNSVRLTVFRSNSLPITICKLAEADLIYEELLGTELFLVPIFKGDRATKWPGLELAKNFDIIGKCPEESSYDVVLSSAGWIAINCGWDTYKFNAWTPEKRGVHIRDSVLPKAVQLRGSRIRKSVAYKKNKFI</sequence>
<evidence type="ECO:0000259" key="2">
    <source>
        <dbReference type="Pfam" id="PF01926"/>
    </source>
</evidence>
<protein>
    <recommendedName>
        <fullName evidence="6">Nitric oxide-associated protein 1</fullName>
    </recommendedName>
</protein>
<comment type="caution">
    <text evidence="4">The sequence shown here is derived from an EMBL/GenBank/DDBJ whole genome shotgun (WGS) entry which is preliminary data.</text>
</comment>
<organism evidence="4 5">
    <name type="scientific">Hypothenemus hampei</name>
    <name type="common">Coffee berry borer</name>
    <dbReference type="NCBI Taxonomy" id="57062"/>
    <lineage>
        <taxon>Eukaryota</taxon>
        <taxon>Metazoa</taxon>
        <taxon>Ecdysozoa</taxon>
        <taxon>Arthropoda</taxon>
        <taxon>Hexapoda</taxon>
        <taxon>Insecta</taxon>
        <taxon>Pterygota</taxon>
        <taxon>Neoptera</taxon>
        <taxon>Endopterygota</taxon>
        <taxon>Coleoptera</taxon>
        <taxon>Polyphaga</taxon>
        <taxon>Cucujiformia</taxon>
        <taxon>Curculionidae</taxon>
        <taxon>Scolytinae</taxon>
        <taxon>Hypothenemus</taxon>
    </lineage>
</organism>
<proteinExistence type="predicted"/>
<dbReference type="PANTHER" id="PTHR46406:SF1">
    <property type="entry name" value="NITRIC OXIDE-ASSOCIATED PROTEIN 1"/>
    <property type="match status" value="1"/>
</dbReference>
<feature type="domain" description="G" evidence="2">
    <location>
        <begin position="390"/>
        <end position="441"/>
    </location>
</feature>
<feature type="coiled-coil region" evidence="1">
    <location>
        <begin position="139"/>
        <end position="166"/>
    </location>
</feature>
<dbReference type="InterPro" id="IPR027417">
    <property type="entry name" value="P-loop_NTPase"/>
</dbReference>
<dbReference type="SUPFAM" id="SSF52540">
    <property type="entry name" value="P-loop containing nucleoside triphosphate hydrolases"/>
    <property type="match status" value="1"/>
</dbReference>
<feature type="domain" description="NOA1/YqeH-like C-terminal" evidence="3">
    <location>
        <begin position="597"/>
        <end position="699"/>
    </location>
</feature>
<dbReference type="InterPro" id="IPR006073">
    <property type="entry name" value="GTP-bd"/>
</dbReference>
<dbReference type="AlphaFoldDB" id="A0ABD1ENS7"/>
<dbReference type="CDD" id="cd01855">
    <property type="entry name" value="YqeH"/>
    <property type="match status" value="1"/>
</dbReference>
<evidence type="ECO:0000259" key="3">
    <source>
        <dbReference type="Pfam" id="PF21516"/>
    </source>
</evidence>
<evidence type="ECO:0000313" key="4">
    <source>
        <dbReference type="EMBL" id="KAL1494912.1"/>
    </source>
</evidence>
<gene>
    <name evidence="4" type="ORF">ABEB36_010423</name>
</gene>
<keyword evidence="1" id="KW-0175">Coiled coil</keyword>
<accession>A0ABD1ENS7</accession>
<feature type="coiled-coil region" evidence="1">
    <location>
        <begin position="452"/>
        <end position="479"/>
    </location>
</feature>
<dbReference type="Gene3D" id="3.40.50.300">
    <property type="entry name" value="P-loop containing nucleotide triphosphate hydrolases"/>
    <property type="match status" value="1"/>
</dbReference>
<dbReference type="InterPro" id="IPR052807">
    <property type="entry name" value="Mito_transl_resp_regulator"/>
</dbReference>
<name>A0ABD1ENS7_HYPHA</name>
<evidence type="ECO:0008006" key="6">
    <source>
        <dbReference type="Google" id="ProtNLM"/>
    </source>
</evidence>
<dbReference type="Pfam" id="PF01926">
    <property type="entry name" value="MMR_HSR1"/>
    <property type="match status" value="1"/>
</dbReference>
<keyword evidence="5" id="KW-1185">Reference proteome</keyword>
<evidence type="ECO:0000313" key="5">
    <source>
        <dbReference type="Proteomes" id="UP001566132"/>
    </source>
</evidence>
<dbReference type="PANTHER" id="PTHR46406">
    <property type="entry name" value="NITRIC OXIDE-ASSOCIATED PROTEIN 1"/>
    <property type="match status" value="1"/>
</dbReference>
<dbReference type="Proteomes" id="UP001566132">
    <property type="component" value="Unassembled WGS sequence"/>
</dbReference>
<dbReference type="InterPro" id="IPR048422">
    <property type="entry name" value="NOA1/YqeH-like_C"/>
</dbReference>
<reference evidence="4 5" key="1">
    <citation type="submission" date="2024-05" db="EMBL/GenBank/DDBJ databases">
        <title>Genetic variation in Jamaican populations of the coffee berry borer (Hypothenemus hampei).</title>
        <authorList>
            <person name="Errbii M."/>
            <person name="Myrie A."/>
        </authorList>
    </citation>
    <scope>NUCLEOTIDE SEQUENCE [LARGE SCALE GENOMIC DNA]</scope>
    <source>
        <strain evidence="4">JA-Hopewell-2020-01-JO</strain>
        <tissue evidence="4">Whole body</tissue>
    </source>
</reference>
<evidence type="ECO:0000256" key="1">
    <source>
        <dbReference type="SAM" id="Coils"/>
    </source>
</evidence>